<reference evidence="13 14" key="1">
    <citation type="journal article" date="2012" name="J. Bacteriol.">
        <title>Genome sequence of benzo(a)pyrene-degrading bacterium Novosphingobium pentaromativorans US6-1.</title>
        <authorList>
            <person name="Luo Y.R."/>
            <person name="Kang S.G."/>
            <person name="Kim S.J."/>
            <person name="Kim M.R."/>
            <person name="Li N."/>
            <person name="Lee J.H."/>
            <person name="Kwon K.K."/>
        </authorList>
    </citation>
    <scope>NUCLEOTIDE SEQUENCE [LARGE SCALE GENOMIC DNA]</scope>
    <source>
        <strain evidence="13 14">US6-1</strain>
    </source>
</reference>
<evidence type="ECO:0000256" key="2">
    <source>
        <dbReference type="ARBA" id="ARBA00022490"/>
    </source>
</evidence>
<dbReference type="InterPro" id="IPR036695">
    <property type="entry name" value="Arg-tRNA-synth_N_sf"/>
</dbReference>
<dbReference type="NCBIfam" id="TIGR00456">
    <property type="entry name" value="argS"/>
    <property type="match status" value="1"/>
</dbReference>
<feature type="domain" description="Arginyl tRNA synthetase N-terminal" evidence="12">
    <location>
        <begin position="31"/>
        <end position="120"/>
    </location>
</feature>
<feature type="short sequence motif" description="'HIGH' region" evidence="9">
    <location>
        <begin position="157"/>
        <end position="167"/>
    </location>
</feature>
<keyword evidence="3 9" id="KW-0436">Ligase</keyword>
<evidence type="ECO:0000256" key="3">
    <source>
        <dbReference type="ARBA" id="ARBA00022598"/>
    </source>
</evidence>
<dbReference type="eggNOG" id="COG0018">
    <property type="taxonomic scope" value="Bacteria"/>
</dbReference>
<dbReference type="PANTHER" id="PTHR11956">
    <property type="entry name" value="ARGINYL-TRNA SYNTHETASE"/>
    <property type="match status" value="1"/>
</dbReference>
<dbReference type="SMART" id="SM00836">
    <property type="entry name" value="DALR_1"/>
    <property type="match status" value="1"/>
</dbReference>
<dbReference type="EMBL" id="AGFM01000030">
    <property type="protein sequence ID" value="EHJ60806.1"/>
    <property type="molecule type" value="Genomic_DNA"/>
</dbReference>
<dbReference type="InterPro" id="IPR001412">
    <property type="entry name" value="aa-tRNA-synth_I_CS"/>
</dbReference>
<dbReference type="GO" id="GO:0004814">
    <property type="term" value="F:arginine-tRNA ligase activity"/>
    <property type="evidence" value="ECO:0007669"/>
    <property type="project" value="UniProtKB-UniRule"/>
</dbReference>
<dbReference type="InterPro" id="IPR009080">
    <property type="entry name" value="tRNAsynth_Ia_anticodon-bd"/>
</dbReference>
<organism evidence="13 14">
    <name type="scientific">Novosphingobium pentaromativorans US6-1</name>
    <dbReference type="NCBI Taxonomy" id="1088721"/>
    <lineage>
        <taxon>Bacteria</taxon>
        <taxon>Pseudomonadati</taxon>
        <taxon>Pseudomonadota</taxon>
        <taxon>Alphaproteobacteria</taxon>
        <taxon>Sphingomonadales</taxon>
        <taxon>Sphingomonadaceae</taxon>
        <taxon>Novosphingobium</taxon>
    </lineage>
</organism>
<keyword evidence="4 9" id="KW-0547">Nucleotide-binding</keyword>
<evidence type="ECO:0000256" key="9">
    <source>
        <dbReference type="HAMAP-Rule" id="MF_00123"/>
    </source>
</evidence>
<dbReference type="Gene3D" id="3.40.50.620">
    <property type="entry name" value="HUPs"/>
    <property type="match status" value="1"/>
</dbReference>
<dbReference type="Gene3D" id="1.10.730.10">
    <property type="entry name" value="Isoleucyl-tRNA Synthetase, Domain 1"/>
    <property type="match status" value="1"/>
</dbReference>
<dbReference type="CDD" id="cd00671">
    <property type="entry name" value="ArgRS_core"/>
    <property type="match status" value="1"/>
</dbReference>
<keyword evidence="14" id="KW-1185">Reference proteome</keyword>
<dbReference type="SUPFAM" id="SSF47323">
    <property type="entry name" value="Anticodon-binding domain of a subclass of class I aminoacyl-tRNA synthetases"/>
    <property type="match status" value="1"/>
</dbReference>
<dbReference type="Pfam" id="PF03485">
    <property type="entry name" value="Arg_tRNA_synt_N"/>
    <property type="match status" value="1"/>
</dbReference>
<dbReference type="GO" id="GO:0006420">
    <property type="term" value="P:arginyl-tRNA aminoacylation"/>
    <property type="evidence" value="ECO:0007669"/>
    <property type="project" value="UniProtKB-UniRule"/>
</dbReference>
<dbReference type="STRING" id="1088721.JI59_09155"/>
<name>G6ECW7_9SPHN</name>
<dbReference type="SUPFAM" id="SSF55190">
    <property type="entry name" value="Arginyl-tRNA synthetase (ArgRS), N-terminal 'additional' domain"/>
    <property type="match status" value="1"/>
</dbReference>
<dbReference type="PRINTS" id="PR01038">
    <property type="entry name" value="TRNASYNTHARG"/>
</dbReference>
<dbReference type="Proteomes" id="UP000004030">
    <property type="component" value="Unassembled WGS sequence"/>
</dbReference>
<dbReference type="InterPro" id="IPR035684">
    <property type="entry name" value="ArgRS_core"/>
</dbReference>
<evidence type="ECO:0000256" key="7">
    <source>
        <dbReference type="ARBA" id="ARBA00023146"/>
    </source>
</evidence>
<dbReference type="Pfam" id="PF05746">
    <property type="entry name" value="DALR_1"/>
    <property type="match status" value="1"/>
</dbReference>
<dbReference type="SMART" id="SM01016">
    <property type="entry name" value="Arg_tRNA_synt_N"/>
    <property type="match status" value="1"/>
</dbReference>
<evidence type="ECO:0000256" key="4">
    <source>
        <dbReference type="ARBA" id="ARBA00022741"/>
    </source>
</evidence>
<feature type="domain" description="DALR anticodon binding" evidence="11">
    <location>
        <begin position="480"/>
        <end position="603"/>
    </location>
</feature>
<comment type="subcellular location">
    <subcellularLocation>
        <location evidence="9">Cytoplasm</location>
    </subcellularLocation>
</comment>
<proteinExistence type="inferred from homology"/>
<dbReference type="InterPro" id="IPR008909">
    <property type="entry name" value="DALR_anticod-bd"/>
</dbReference>
<comment type="similarity">
    <text evidence="1 9 10">Belongs to the class-I aminoacyl-tRNA synthetase family.</text>
</comment>
<dbReference type="AlphaFoldDB" id="G6ECW7"/>
<dbReference type="GO" id="GO:0005737">
    <property type="term" value="C:cytoplasm"/>
    <property type="evidence" value="ECO:0007669"/>
    <property type="project" value="UniProtKB-SubCell"/>
</dbReference>
<dbReference type="InterPro" id="IPR014729">
    <property type="entry name" value="Rossmann-like_a/b/a_fold"/>
</dbReference>
<evidence type="ECO:0000256" key="6">
    <source>
        <dbReference type="ARBA" id="ARBA00022917"/>
    </source>
</evidence>
<evidence type="ECO:0000259" key="12">
    <source>
        <dbReference type="SMART" id="SM01016"/>
    </source>
</evidence>
<keyword evidence="2 9" id="KW-0963">Cytoplasm</keyword>
<protein>
    <recommendedName>
        <fullName evidence="9">Arginine--tRNA ligase</fullName>
        <ecNumber evidence="9">6.1.1.19</ecNumber>
    </recommendedName>
    <alternativeName>
        <fullName evidence="9">Arginyl-tRNA synthetase</fullName>
        <shortName evidence="9">ArgRS</shortName>
    </alternativeName>
</protein>
<dbReference type="EC" id="6.1.1.19" evidence="9"/>
<dbReference type="PATRIC" id="fig|1088721.3.peg.2168"/>
<evidence type="ECO:0000256" key="8">
    <source>
        <dbReference type="ARBA" id="ARBA00049339"/>
    </source>
</evidence>
<evidence type="ECO:0000313" key="14">
    <source>
        <dbReference type="Proteomes" id="UP000004030"/>
    </source>
</evidence>
<evidence type="ECO:0000256" key="10">
    <source>
        <dbReference type="RuleBase" id="RU363038"/>
    </source>
</evidence>
<keyword evidence="5 9" id="KW-0067">ATP-binding</keyword>
<comment type="catalytic activity">
    <reaction evidence="8 9">
        <text>tRNA(Arg) + L-arginine + ATP = L-arginyl-tRNA(Arg) + AMP + diphosphate</text>
        <dbReference type="Rhea" id="RHEA:20301"/>
        <dbReference type="Rhea" id="RHEA-COMP:9658"/>
        <dbReference type="Rhea" id="RHEA-COMP:9673"/>
        <dbReference type="ChEBI" id="CHEBI:30616"/>
        <dbReference type="ChEBI" id="CHEBI:32682"/>
        <dbReference type="ChEBI" id="CHEBI:33019"/>
        <dbReference type="ChEBI" id="CHEBI:78442"/>
        <dbReference type="ChEBI" id="CHEBI:78513"/>
        <dbReference type="ChEBI" id="CHEBI:456215"/>
        <dbReference type="EC" id="6.1.1.19"/>
    </reaction>
</comment>
<dbReference type="Pfam" id="PF00750">
    <property type="entry name" value="tRNA-synt_1d"/>
    <property type="match status" value="1"/>
</dbReference>
<evidence type="ECO:0000313" key="13">
    <source>
        <dbReference type="EMBL" id="EHJ60806.1"/>
    </source>
</evidence>
<dbReference type="HAMAP" id="MF_00123">
    <property type="entry name" value="Arg_tRNA_synth"/>
    <property type="match status" value="1"/>
</dbReference>
<dbReference type="PANTHER" id="PTHR11956:SF5">
    <property type="entry name" value="ARGININE--TRNA LIGASE, CYTOPLASMIC"/>
    <property type="match status" value="1"/>
</dbReference>
<comment type="caution">
    <text evidence="13">The sequence shown here is derived from an EMBL/GenBank/DDBJ whole genome shotgun (WGS) entry which is preliminary data.</text>
</comment>
<dbReference type="InterPro" id="IPR005148">
    <property type="entry name" value="Arg-tRNA-synth_N"/>
</dbReference>
<keyword evidence="6 9" id="KW-0648">Protein biosynthesis</keyword>
<evidence type="ECO:0000256" key="5">
    <source>
        <dbReference type="ARBA" id="ARBA00022840"/>
    </source>
</evidence>
<accession>G6ECW7</accession>
<dbReference type="GO" id="GO:0005524">
    <property type="term" value="F:ATP binding"/>
    <property type="evidence" value="ECO:0007669"/>
    <property type="project" value="UniProtKB-UniRule"/>
</dbReference>
<evidence type="ECO:0000259" key="11">
    <source>
        <dbReference type="SMART" id="SM00836"/>
    </source>
</evidence>
<dbReference type="Gene3D" id="3.30.1360.70">
    <property type="entry name" value="Arginyl tRNA synthetase N-terminal domain"/>
    <property type="match status" value="1"/>
</dbReference>
<dbReference type="SUPFAM" id="SSF52374">
    <property type="entry name" value="Nucleotidylyl transferase"/>
    <property type="match status" value="1"/>
</dbReference>
<comment type="subunit">
    <text evidence="9">Monomer.</text>
</comment>
<dbReference type="InterPro" id="IPR001278">
    <property type="entry name" value="Arg-tRNA-ligase"/>
</dbReference>
<keyword evidence="7 9" id="KW-0030">Aminoacyl-tRNA synthetase</keyword>
<dbReference type="PROSITE" id="PS00178">
    <property type="entry name" value="AA_TRNA_LIGASE_I"/>
    <property type="match status" value="1"/>
</dbReference>
<gene>
    <name evidence="9" type="primary">argS</name>
    <name evidence="13" type="ORF">NSU_2188</name>
</gene>
<evidence type="ECO:0000256" key="1">
    <source>
        <dbReference type="ARBA" id="ARBA00005594"/>
    </source>
</evidence>
<sequence>MARASLFPFARTSAIRAPMNTATRDNQTLYAAFTGHLNAALDALEAAGTLPGGLKRGAITVEPPRDPSHGDLATNAAMVLAKPAGMKPRDLAEALVSELAKLDAVTSAEIAGPGFINLRLAPATWIAELRAIADLGADYGRSAMGGGSTVNVEYVSANPTGPMHMGHCRGAVVGDALATLLEFAGHKVVKEYYVNDAGAQVQVLARSVHIRYREALGEDVGAIPEGLYPGDYLVPVGKALAEEFGDKYAHAPESEWLALFREKAVAAMLVMIKDDLALLGIEHEVFSSEAELQASGKPDEAEAWLRSKGLVYDGVLEAPKGKTPEDWEPVELPLFRSTRFGDDQDRPIRKSDGTWTYFGADLAYHYQKAQEADALVDIWGADHAGTVKRIKAAVAAMTGADGEPTPFEIKLVQMVQLLRDGEPVKMSKRAGTFVTLADVVREVGKDVVRFTMLTRKPEAQMDFDFAKVVEASKDNPVFYVQYAHARVHSTLRKAAAEGLTPAADHLELLGEEELELVKLAAQFPRIVEAAAAAREPHRIAFFLGDLAAAFHGYWNLGNDRVEKRFINLLDVNLTAARLFLAVQIGQLVRNGLALLGVEAVEEM</sequence>